<accession>A0A9X8R868</accession>
<dbReference type="GO" id="GO:0004038">
    <property type="term" value="F:allantoinase activity"/>
    <property type="evidence" value="ECO:0007669"/>
    <property type="project" value="TreeGrafter"/>
</dbReference>
<reference evidence="1 2" key="1">
    <citation type="submission" date="2017-01" db="EMBL/GenBank/DDBJ databases">
        <authorList>
            <person name="Varghese N."/>
            <person name="Submissions S."/>
        </authorList>
    </citation>
    <scope>NUCLEOTIDE SEQUENCE [LARGE SCALE GENOMIC DNA]</scope>
    <source>
        <strain evidence="1 2">RUG2-6</strain>
    </source>
</reference>
<protein>
    <submittedName>
        <fullName evidence="1">Uncharacterized protein</fullName>
    </submittedName>
</protein>
<dbReference type="EMBL" id="FTMX01000002">
    <property type="protein sequence ID" value="SIQ98992.1"/>
    <property type="molecule type" value="Genomic_DNA"/>
</dbReference>
<evidence type="ECO:0000313" key="1">
    <source>
        <dbReference type="EMBL" id="SIQ98992.1"/>
    </source>
</evidence>
<dbReference type="Proteomes" id="UP000185829">
    <property type="component" value="Unassembled WGS sequence"/>
</dbReference>
<proteinExistence type="predicted"/>
<evidence type="ECO:0000313" key="2">
    <source>
        <dbReference type="Proteomes" id="UP000185829"/>
    </source>
</evidence>
<dbReference type="PANTHER" id="PTHR43668">
    <property type="entry name" value="ALLANTOINASE"/>
    <property type="match status" value="1"/>
</dbReference>
<dbReference type="Gene3D" id="3.20.20.140">
    <property type="entry name" value="Metal-dependent hydrolases"/>
    <property type="match status" value="1"/>
</dbReference>
<dbReference type="PANTHER" id="PTHR43668:SF4">
    <property type="entry name" value="ALLANTOINASE"/>
    <property type="match status" value="1"/>
</dbReference>
<dbReference type="AlphaFoldDB" id="A0A9X8R868"/>
<sequence>MAAGGCTTYFDMSLYGIPSTVVRKALLEKGKLGEMKSVIDFGIWRGMVPGNIDDLVDLAKSGVIGFKAFLSATGNEEFERADDFTLLR</sequence>
<dbReference type="SUPFAM" id="SSF51556">
    <property type="entry name" value="Metallo-dependent hydrolases"/>
    <property type="match status" value="1"/>
</dbReference>
<dbReference type="GO" id="GO:0006145">
    <property type="term" value="P:purine nucleobase catabolic process"/>
    <property type="evidence" value="ECO:0007669"/>
    <property type="project" value="TreeGrafter"/>
</dbReference>
<name>A0A9X8R868_9BACI</name>
<dbReference type="InterPro" id="IPR032466">
    <property type="entry name" value="Metal_Hydrolase"/>
</dbReference>
<dbReference type="InterPro" id="IPR050138">
    <property type="entry name" value="DHOase/Allantoinase_Hydrolase"/>
</dbReference>
<organism evidence="1 2">
    <name type="scientific">Peribacillus simplex</name>
    <dbReference type="NCBI Taxonomy" id="1478"/>
    <lineage>
        <taxon>Bacteria</taxon>
        <taxon>Bacillati</taxon>
        <taxon>Bacillota</taxon>
        <taxon>Bacilli</taxon>
        <taxon>Bacillales</taxon>
        <taxon>Bacillaceae</taxon>
        <taxon>Peribacillus</taxon>
    </lineage>
</organism>
<comment type="caution">
    <text evidence="1">The sequence shown here is derived from an EMBL/GenBank/DDBJ whole genome shotgun (WGS) entry which is preliminary data.</text>
</comment>
<gene>
    <name evidence="1" type="ORF">SAMN05878482_102716</name>
</gene>
<dbReference type="GO" id="GO:0005737">
    <property type="term" value="C:cytoplasm"/>
    <property type="evidence" value="ECO:0007669"/>
    <property type="project" value="TreeGrafter"/>
</dbReference>